<evidence type="ECO:0000256" key="7">
    <source>
        <dbReference type="PIRSR" id="PIRSR001021-1"/>
    </source>
</evidence>
<dbReference type="Gene3D" id="3.20.20.80">
    <property type="entry name" value="Glycosidases"/>
    <property type="match status" value="1"/>
</dbReference>
<dbReference type="GO" id="GO:0004553">
    <property type="term" value="F:hydrolase activity, hydrolyzing O-glycosyl compounds"/>
    <property type="evidence" value="ECO:0007669"/>
    <property type="project" value="InterPro"/>
</dbReference>
<dbReference type="PANTHER" id="PTHR43447">
    <property type="entry name" value="ALPHA-AMYLASE"/>
    <property type="match status" value="1"/>
</dbReference>
<feature type="binding site" evidence="8">
    <location>
        <position position="247"/>
    </location>
    <ligand>
        <name>Ca(2+)</name>
        <dbReference type="ChEBI" id="CHEBI:29108"/>
        <label>1</label>
    </ligand>
</feature>
<organism evidence="10 11">
    <name type="scientific">Salinicoccus roseus</name>
    <dbReference type="NCBI Taxonomy" id="45670"/>
    <lineage>
        <taxon>Bacteria</taxon>
        <taxon>Bacillati</taxon>
        <taxon>Bacillota</taxon>
        <taxon>Bacilli</taxon>
        <taxon>Bacillales</taxon>
        <taxon>Staphylococcaceae</taxon>
        <taxon>Salinicoccus</taxon>
    </lineage>
</organism>
<keyword evidence="6" id="KW-0326">Glycosidase</keyword>
<dbReference type="AlphaFoldDB" id="A0A265E3Y7"/>
<evidence type="ECO:0000313" key="10">
    <source>
        <dbReference type="EMBL" id="OZT76304.1"/>
    </source>
</evidence>
<dbReference type="InterPro" id="IPR013780">
    <property type="entry name" value="Glyco_hydro_b"/>
</dbReference>
<dbReference type="GO" id="GO:0005975">
    <property type="term" value="P:carbohydrate metabolic process"/>
    <property type="evidence" value="ECO:0007669"/>
    <property type="project" value="InterPro"/>
</dbReference>
<evidence type="ECO:0000259" key="9">
    <source>
        <dbReference type="SMART" id="SM00642"/>
    </source>
</evidence>
<feature type="binding site" evidence="8">
    <location>
        <position position="417"/>
    </location>
    <ligand>
        <name>Ca(2+)</name>
        <dbReference type="ChEBI" id="CHEBI:29108"/>
        <label>3</label>
    </ligand>
</feature>
<dbReference type="Pfam" id="PF00128">
    <property type="entry name" value="Alpha-amylase"/>
    <property type="match status" value="1"/>
</dbReference>
<reference evidence="10 11" key="1">
    <citation type="submission" date="2017-07" db="EMBL/GenBank/DDBJ databases">
        <title>Shotgun whole genome sequences of three halophilic bacterial isolates.</title>
        <authorList>
            <person name="Pozzo T."/>
            <person name="Higdon S.M."/>
            <person name="Quillaguaman J."/>
        </authorList>
    </citation>
    <scope>NUCLEOTIDE SEQUENCE [LARGE SCALE GENOMIC DNA]</scope>
    <source>
        <strain evidence="10 11">BU-1</strain>
    </source>
</reference>
<dbReference type="Proteomes" id="UP000216682">
    <property type="component" value="Unassembled WGS sequence"/>
</dbReference>
<sequence>MLGTSYRKDANDMNFTLMQYFEWYLPDDGSHWDRLKDSAQEIKDMGVDAVWLPPPTKADNPSNQGYAVYDVYDLGEFDQKGAVRTKYGTREQLEAAIAACKEAGLLVYIDLVMNHKAGGDEKETFQAIEVDPEDRGTEISEPYDIEGYTRFTFPGRNGKYSKFEWDFTHFVGVDYDAKADRTSVFKIVGEHKDWSDNVDDEYGNFDYLMFSDIDYNHPAVKEEMIEWGKWLTDTLDVDGYRLDAVKHIDSKFIEEFINAVTEHAERDIYFFGEFWNPDVEAKEGFLKDVEFDIDLFDVKLHYNLFEAANEKENYDLTQIFEGTLVEANPWNTVTFVDNHDTQPGESLESFVDDWFKQSAYALILLRQDGYPCVFYGDYYGIDGDYDTEGMAVAIDPLLRARHTRALGEQEDYFDHPDTIGWVRFGEEDVEGSGCAVLVSNGLEEGYKKMYVGELHAGEEWTDFTGTRPDTVTIDDEGYGEFYVDSQSVSVYALPEE</sequence>
<feature type="binding site" evidence="8">
    <location>
        <position position="114"/>
    </location>
    <ligand>
        <name>Ca(2+)</name>
        <dbReference type="ChEBI" id="CHEBI:29108"/>
        <label>1</label>
    </ligand>
</feature>
<dbReference type="SUPFAM" id="SSF51445">
    <property type="entry name" value="(Trans)glycosidases"/>
    <property type="match status" value="1"/>
</dbReference>
<comment type="similarity">
    <text evidence="2">Belongs to the glycosyl hydrolase 13 family.</text>
</comment>
<gene>
    <name evidence="10" type="ORF">CFN03_11805</name>
</gene>
<keyword evidence="8" id="KW-0106">Calcium</keyword>
<dbReference type="EMBL" id="NPEZ01000007">
    <property type="protein sequence ID" value="OZT76304.1"/>
    <property type="molecule type" value="Genomic_DNA"/>
</dbReference>
<dbReference type="Gene3D" id="2.60.40.1180">
    <property type="entry name" value="Golgi alpha-mannosidase II"/>
    <property type="match status" value="1"/>
</dbReference>
<evidence type="ECO:0000256" key="3">
    <source>
        <dbReference type="ARBA" id="ARBA00022723"/>
    </source>
</evidence>
<feature type="binding site" evidence="8">
    <location>
        <position position="212"/>
    </location>
    <ligand>
        <name>Ca(2+)</name>
        <dbReference type="ChEBI" id="CHEBI:29108"/>
        <label>1</label>
    </ligand>
</feature>
<evidence type="ECO:0000256" key="6">
    <source>
        <dbReference type="ARBA" id="ARBA00023295"/>
    </source>
</evidence>
<dbReference type="InterPro" id="IPR017853">
    <property type="entry name" value="GH"/>
</dbReference>
<protein>
    <submittedName>
        <fullName evidence="10">Alpha-amylase</fullName>
    </submittedName>
</protein>
<evidence type="ECO:0000256" key="1">
    <source>
        <dbReference type="ARBA" id="ARBA00001913"/>
    </source>
</evidence>
<comment type="cofactor">
    <cofactor evidence="1">
        <name>Ca(2+)</name>
        <dbReference type="ChEBI" id="CHEBI:29108"/>
    </cofactor>
</comment>
<evidence type="ECO:0000256" key="2">
    <source>
        <dbReference type="ARBA" id="ARBA00008061"/>
    </source>
</evidence>
<feature type="domain" description="Glycosyl hydrolase family 13 catalytic" evidence="9">
    <location>
        <begin position="15"/>
        <end position="401"/>
    </location>
</feature>
<keyword evidence="4" id="KW-0378">Hydrolase</keyword>
<evidence type="ECO:0000313" key="11">
    <source>
        <dbReference type="Proteomes" id="UP000216682"/>
    </source>
</evidence>
<dbReference type="InterPro" id="IPR013776">
    <property type="entry name" value="A-amylase_thermo"/>
</dbReference>
<evidence type="ECO:0000256" key="8">
    <source>
        <dbReference type="PIRSR" id="PIRSR001021-2"/>
    </source>
</evidence>
<dbReference type="PIRSF" id="PIRSF001021">
    <property type="entry name" value="Alph-amls_thrmst"/>
    <property type="match status" value="1"/>
</dbReference>
<evidence type="ECO:0000256" key="5">
    <source>
        <dbReference type="ARBA" id="ARBA00023277"/>
    </source>
</evidence>
<comment type="caution">
    <text evidence="10">The sequence shown here is derived from an EMBL/GenBank/DDBJ whole genome shotgun (WGS) entry which is preliminary data.</text>
</comment>
<proteinExistence type="inferred from homology"/>
<evidence type="ECO:0000256" key="4">
    <source>
        <dbReference type="ARBA" id="ARBA00022801"/>
    </source>
</evidence>
<dbReference type="Gene3D" id="2.40.30.140">
    <property type="match status" value="1"/>
</dbReference>
<keyword evidence="5" id="KW-0119">Carbohydrate metabolism</keyword>
<name>A0A265E3Y7_9STAP</name>
<dbReference type="InterPro" id="IPR006047">
    <property type="entry name" value="GH13_cat_dom"/>
</dbReference>
<feature type="active site" description="Nucleophile" evidence="7">
    <location>
        <position position="243"/>
    </location>
</feature>
<feature type="binding site" evidence="8">
    <location>
        <position position="206"/>
    </location>
    <ligand>
        <name>Ca(2+)</name>
        <dbReference type="ChEBI" id="CHEBI:29108"/>
        <label>1</label>
    </ligand>
</feature>
<feature type="binding site" evidence="8">
    <location>
        <position position="214"/>
    </location>
    <ligand>
        <name>Ca(2+)</name>
        <dbReference type="ChEBI" id="CHEBI:29108"/>
        <label>2</label>
    </ligand>
</feature>
<accession>A0A265E3Y7</accession>
<dbReference type="SMART" id="SM00642">
    <property type="entry name" value="Aamy"/>
    <property type="match status" value="1"/>
</dbReference>
<dbReference type="SUPFAM" id="SSF51011">
    <property type="entry name" value="Glycosyl hydrolase domain"/>
    <property type="match status" value="1"/>
</dbReference>
<feature type="active site" description="Proton donor" evidence="7">
    <location>
        <position position="273"/>
    </location>
</feature>
<dbReference type="Pfam" id="PF09154">
    <property type="entry name" value="Alpha-amy_C_pro"/>
    <property type="match status" value="1"/>
</dbReference>
<dbReference type="CDD" id="cd11318">
    <property type="entry name" value="AmyAc_bac_fung_AmyA"/>
    <property type="match status" value="1"/>
</dbReference>
<dbReference type="NCBIfam" id="NF006969">
    <property type="entry name" value="PRK09441.1-2"/>
    <property type="match status" value="1"/>
</dbReference>
<dbReference type="GO" id="GO:0005509">
    <property type="term" value="F:calcium ion binding"/>
    <property type="evidence" value="ECO:0007669"/>
    <property type="project" value="InterPro"/>
</dbReference>
<dbReference type="InterPro" id="IPR015237">
    <property type="entry name" value="Alpha-amylase_C_pro"/>
</dbReference>
<dbReference type="NCBIfam" id="NF006968">
    <property type="entry name" value="PRK09441.1-1"/>
    <property type="match status" value="1"/>
</dbReference>
<keyword evidence="3 8" id="KW-0479">Metal-binding</keyword>